<feature type="transmembrane region" description="Helical" evidence="1">
    <location>
        <begin position="144"/>
        <end position="165"/>
    </location>
</feature>
<protein>
    <recommendedName>
        <fullName evidence="2">DUF1206 domain-containing protein</fullName>
    </recommendedName>
</protein>
<dbReference type="InterPro" id="IPR009597">
    <property type="entry name" value="DUF1206"/>
</dbReference>
<feature type="domain" description="DUF1206" evidence="2">
    <location>
        <begin position="192"/>
        <end position="261"/>
    </location>
</feature>
<keyword evidence="1" id="KW-0812">Transmembrane</keyword>
<evidence type="ECO:0000259" key="2">
    <source>
        <dbReference type="Pfam" id="PF06724"/>
    </source>
</evidence>
<feature type="domain" description="DUF1206" evidence="2">
    <location>
        <begin position="102"/>
        <end position="169"/>
    </location>
</feature>
<dbReference type="Proteomes" id="UP000218288">
    <property type="component" value="Chromosome"/>
</dbReference>
<organism evidence="3 4">
    <name type="scientific">Methylorubrum populi</name>
    <dbReference type="NCBI Taxonomy" id="223967"/>
    <lineage>
        <taxon>Bacteria</taxon>
        <taxon>Pseudomonadati</taxon>
        <taxon>Pseudomonadota</taxon>
        <taxon>Alphaproteobacteria</taxon>
        <taxon>Hyphomicrobiales</taxon>
        <taxon>Methylobacteriaceae</taxon>
        <taxon>Methylorubrum</taxon>
    </lineage>
</organism>
<feature type="transmembrane region" description="Helical" evidence="1">
    <location>
        <begin position="58"/>
        <end position="79"/>
    </location>
</feature>
<gene>
    <name evidence="3" type="ORF">MPPM_2147</name>
</gene>
<proteinExistence type="predicted"/>
<dbReference type="AlphaFoldDB" id="A0A169QZ30"/>
<reference evidence="3 4" key="1">
    <citation type="journal article" date="2016" name="Genome Announc.">
        <title>Complete Genome Sequence of Methylobacterium populi P-1M, Isolated from Pink-Pigmented Household Biofilm.</title>
        <authorList>
            <person name="Morohoshi T."/>
            <person name="Ikeda T."/>
        </authorList>
    </citation>
    <scope>NUCLEOTIDE SEQUENCE [LARGE SCALE GENOMIC DNA]</scope>
    <source>
        <strain evidence="3 4">P-1M</strain>
    </source>
</reference>
<keyword evidence="1" id="KW-1133">Transmembrane helix</keyword>
<feature type="transmembrane region" description="Helical" evidence="1">
    <location>
        <begin position="235"/>
        <end position="256"/>
    </location>
</feature>
<keyword evidence="1" id="KW-0472">Membrane</keyword>
<dbReference type="RefSeq" id="WP_096485040.1">
    <property type="nucleotide sequence ID" value="NZ_AP014809.1"/>
</dbReference>
<dbReference type="OrthoDB" id="5702018at2"/>
<feature type="transmembrane region" description="Helical" evidence="1">
    <location>
        <begin position="194"/>
        <end position="215"/>
    </location>
</feature>
<dbReference type="Pfam" id="PF06724">
    <property type="entry name" value="DUF1206"/>
    <property type="match status" value="3"/>
</dbReference>
<name>A0A169QZ30_9HYPH</name>
<dbReference type="EMBL" id="AP014809">
    <property type="protein sequence ID" value="BAU90752.1"/>
    <property type="molecule type" value="Genomic_DNA"/>
</dbReference>
<feature type="transmembrane region" description="Helical" evidence="1">
    <location>
        <begin position="20"/>
        <end position="38"/>
    </location>
</feature>
<evidence type="ECO:0000256" key="1">
    <source>
        <dbReference type="SAM" id="Phobius"/>
    </source>
</evidence>
<evidence type="ECO:0000313" key="3">
    <source>
        <dbReference type="EMBL" id="BAU90752.1"/>
    </source>
</evidence>
<evidence type="ECO:0000313" key="4">
    <source>
        <dbReference type="Proteomes" id="UP000218288"/>
    </source>
</evidence>
<feature type="transmembrane region" description="Helical" evidence="1">
    <location>
        <begin position="100"/>
        <end position="124"/>
    </location>
</feature>
<sequence>MAWSRDDNALEHLARFGYGARGFVYCVVGALAVLAALGQGGSAGDSKSAIRAVLGGPFGAVIVGLIALGLAGFALWRLVEGATDADRRGRSAKALAVRGAHLISAVIYAGLSLTAARLAFGIGRASAGGDGVRDWTKWLLDQPLGPWLVGIVGLGIVAAGIGYAAKAWKGNVSERLSLPAGSETWIERLGRFGYAARGLVFLMIGGFVLTAAWTQASSEATGLSGAFSALRAQPYGWLLLAIVAAGHFAFGAFGLIQARYRHIDAPDLGDANGAVAKAVRAAR</sequence>
<accession>A0A169QZ30</accession>
<feature type="domain" description="DUF1206" evidence="2">
    <location>
        <begin position="16"/>
        <end position="83"/>
    </location>
</feature>